<feature type="signal peptide" evidence="1">
    <location>
        <begin position="1"/>
        <end position="29"/>
    </location>
</feature>
<protein>
    <recommendedName>
        <fullName evidence="4">Secreted protein</fullName>
    </recommendedName>
</protein>
<feature type="chain" id="PRO_5013375927" description="Secreted protein" evidence="1">
    <location>
        <begin position="30"/>
        <end position="109"/>
    </location>
</feature>
<sequence>MNLRKTVTGALLGLGSAAAMLGLGGTAMAADTIDITTTANPDIDAHAPDAVKVGEIVDLDINEISDINLNVLDDDNVDADVFAHDLQALVNNGDLPADALVHLLIEGND</sequence>
<evidence type="ECO:0008006" key="4">
    <source>
        <dbReference type="Google" id="ProtNLM"/>
    </source>
</evidence>
<evidence type="ECO:0000313" key="2">
    <source>
        <dbReference type="EMBL" id="ATE51911.1"/>
    </source>
</evidence>
<keyword evidence="1" id="KW-0732">Signal</keyword>
<proteinExistence type="predicted"/>
<reference evidence="2" key="1">
    <citation type="submission" date="2017-09" db="EMBL/GenBank/DDBJ databases">
        <title>Complete Genome Sequence of ansamitocin-producing Bacterium Actinosynnema pretiosum X47.</title>
        <authorList>
            <person name="Cao G."/>
            <person name="Zong G."/>
            <person name="Zhong C."/>
            <person name="Fu J."/>
        </authorList>
    </citation>
    <scope>NUCLEOTIDE SEQUENCE [LARGE SCALE GENOMIC DNA]</scope>
    <source>
        <strain evidence="2">X47</strain>
    </source>
</reference>
<dbReference type="KEGG" id="apre:CNX65_00265"/>
<evidence type="ECO:0000256" key="1">
    <source>
        <dbReference type="SAM" id="SignalP"/>
    </source>
</evidence>
<gene>
    <name evidence="2" type="ORF">CNX65_00265</name>
</gene>
<accession>A0A290YYR1</accession>
<organism evidence="2 3">
    <name type="scientific">Actinosynnema pretiosum</name>
    <dbReference type="NCBI Taxonomy" id="42197"/>
    <lineage>
        <taxon>Bacteria</taxon>
        <taxon>Bacillati</taxon>
        <taxon>Actinomycetota</taxon>
        <taxon>Actinomycetes</taxon>
        <taxon>Pseudonocardiales</taxon>
        <taxon>Pseudonocardiaceae</taxon>
        <taxon>Actinosynnema</taxon>
    </lineage>
</organism>
<dbReference type="Proteomes" id="UP000218505">
    <property type="component" value="Chromosome"/>
</dbReference>
<evidence type="ECO:0000313" key="3">
    <source>
        <dbReference type="Proteomes" id="UP000218505"/>
    </source>
</evidence>
<name>A0A290YYR1_9PSEU</name>
<dbReference type="AlphaFoldDB" id="A0A290YYR1"/>
<dbReference type="RefSeq" id="WP_012782687.1">
    <property type="nucleotide sequence ID" value="NZ_CP023445.1"/>
</dbReference>
<keyword evidence="3" id="KW-1185">Reference proteome</keyword>
<dbReference type="EMBL" id="CP023445">
    <property type="protein sequence ID" value="ATE51911.1"/>
    <property type="molecule type" value="Genomic_DNA"/>
</dbReference>